<dbReference type="InterPro" id="IPR002938">
    <property type="entry name" value="FAD-bd"/>
</dbReference>
<dbReference type="eggNOG" id="COG0644">
    <property type="taxonomic scope" value="Bacteria"/>
</dbReference>
<dbReference type="InterPro" id="IPR050407">
    <property type="entry name" value="Geranylgeranyl_reductase"/>
</dbReference>
<evidence type="ECO:0000313" key="3">
    <source>
        <dbReference type="Proteomes" id="UP000001935"/>
    </source>
</evidence>
<sequence>MTNAFPIDLRPDYDAIVVGARCAGASTAMLLARAGLRVLAVDREPEGSDALSTHALMRGGALQLARWGLLHRLAAAGTPAIRTATFHYAGEALPLAVKPRDGVDALYAPRRTVLDPLLVEAARAAGAQVVHGVTLLDLVRDATGRVCGAVLAGAGPGAAATVRARLVIGADGLRSRVARLAGAPVARLGAAETGVVYGHWCGLPADGYHWYYAPGVSAGAIPTNAGRTCLFVAVPPRRLLAALPGGLPDLYRAVVAEAAPELAPALPDAHLDARLRAFPGARGVLRRAHGPGWALVGDAGFFRDPLTAHGITDALRDAELLARAVVAGGEAALDGYEAARDGVAHGILEVTDRIASFEWDLDEVRRQHQLLARHMAAEVDLLLGLGAAAAPPPGLARAG</sequence>
<dbReference type="PANTHER" id="PTHR42685:SF22">
    <property type="entry name" value="CONDITIONED MEDIUM FACTOR RECEPTOR 1"/>
    <property type="match status" value="1"/>
</dbReference>
<dbReference type="STRING" id="290397.Adeh_2256"/>
<accession>Q2IK47</accession>
<name>Q2IK47_ANADE</name>
<dbReference type="PRINTS" id="PR00420">
    <property type="entry name" value="RNGMNOXGNASE"/>
</dbReference>
<dbReference type="PANTHER" id="PTHR42685">
    <property type="entry name" value="GERANYLGERANYL DIPHOSPHATE REDUCTASE"/>
    <property type="match status" value="1"/>
</dbReference>
<dbReference type="RefSeq" id="WP_011421308.1">
    <property type="nucleotide sequence ID" value="NC_007760.1"/>
</dbReference>
<dbReference type="Pfam" id="PF01494">
    <property type="entry name" value="FAD_binding_3"/>
    <property type="match status" value="1"/>
</dbReference>
<evidence type="ECO:0000313" key="2">
    <source>
        <dbReference type="EMBL" id="ABC82026.1"/>
    </source>
</evidence>
<proteinExistence type="predicted"/>
<evidence type="ECO:0000259" key="1">
    <source>
        <dbReference type="Pfam" id="PF01494"/>
    </source>
</evidence>
<protein>
    <submittedName>
        <fullName evidence="2">FAD-binding monooxygenase</fullName>
    </submittedName>
</protein>
<dbReference type="SUPFAM" id="SSF51905">
    <property type="entry name" value="FAD/NAD(P)-binding domain"/>
    <property type="match status" value="1"/>
</dbReference>
<dbReference type="GO" id="GO:0004497">
    <property type="term" value="F:monooxygenase activity"/>
    <property type="evidence" value="ECO:0007669"/>
    <property type="project" value="UniProtKB-KW"/>
</dbReference>
<gene>
    <name evidence="2" type="ordered locus">Adeh_2256</name>
</gene>
<dbReference type="EMBL" id="CP000251">
    <property type="protein sequence ID" value="ABC82026.1"/>
    <property type="molecule type" value="Genomic_DNA"/>
</dbReference>
<dbReference type="Gene3D" id="3.50.50.60">
    <property type="entry name" value="FAD/NAD(P)-binding domain"/>
    <property type="match status" value="1"/>
</dbReference>
<dbReference type="Proteomes" id="UP000001935">
    <property type="component" value="Chromosome"/>
</dbReference>
<dbReference type="KEGG" id="ade:Adeh_2256"/>
<reference evidence="2 3" key="1">
    <citation type="submission" date="2006-01" db="EMBL/GenBank/DDBJ databases">
        <title>Complete sequence of Anaeromyxobacter dehalogenans 2CP-C.</title>
        <authorList>
            <consortium name="US DOE Joint Genome Institute"/>
            <person name="Copeland A."/>
            <person name="Lucas S."/>
            <person name="Lapidus A."/>
            <person name="Barry K."/>
            <person name="Detter J.C."/>
            <person name="Glavina T."/>
            <person name="Hammon N."/>
            <person name="Israni S."/>
            <person name="Pitluck S."/>
            <person name="Brettin T."/>
            <person name="Bruce D."/>
            <person name="Han C."/>
            <person name="Tapia R."/>
            <person name="Gilna P."/>
            <person name="Kiss H."/>
            <person name="Schmutz J."/>
            <person name="Larimer F."/>
            <person name="Land M."/>
            <person name="Kyrpides N."/>
            <person name="Anderson I."/>
            <person name="Sanford R.A."/>
            <person name="Ritalahti K.M."/>
            <person name="Thomas H.S."/>
            <person name="Kirby J.R."/>
            <person name="Zhulin I.B."/>
            <person name="Loeffler F.E."/>
            <person name="Richardson P."/>
        </authorList>
    </citation>
    <scope>NUCLEOTIDE SEQUENCE [LARGE SCALE GENOMIC DNA]</scope>
    <source>
        <strain evidence="2 3">2CP-C</strain>
    </source>
</reference>
<dbReference type="HOGENOM" id="CLU_024648_7_0_7"/>
<keyword evidence="2" id="KW-0503">Monooxygenase</keyword>
<feature type="domain" description="FAD-binding" evidence="1">
    <location>
        <begin position="13"/>
        <end position="349"/>
    </location>
</feature>
<dbReference type="OrthoDB" id="103324at2"/>
<dbReference type="GO" id="GO:0071949">
    <property type="term" value="F:FAD binding"/>
    <property type="evidence" value="ECO:0007669"/>
    <property type="project" value="InterPro"/>
</dbReference>
<dbReference type="AlphaFoldDB" id="Q2IK47"/>
<organism evidence="2 3">
    <name type="scientific">Anaeromyxobacter dehalogenans (strain 2CP-C)</name>
    <dbReference type="NCBI Taxonomy" id="290397"/>
    <lineage>
        <taxon>Bacteria</taxon>
        <taxon>Pseudomonadati</taxon>
        <taxon>Myxococcota</taxon>
        <taxon>Myxococcia</taxon>
        <taxon>Myxococcales</taxon>
        <taxon>Cystobacterineae</taxon>
        <taxon>Anaeromyxobacteraceae</taxon>
        <taxon>Anaeromyxobacter</taxon>
    </lineage>
</organism>
<dbReference type="InterPro" id="IPR036188">
    <property type="entry name" value="FAD/NAD-bd_sf"/>
</dbReference>
<keyword evidence="2" id="KW-0560">Oxidoreductase</keyword>